<dbReference type="AlphaFoldDB" id="A0A6P2C6L6"/>
<evidence type="ECO:0000313" key="1">
    <source>
        <dbReference type="EMBL" id="TVZ06145.1"/>
    </source>
</evidence>
<name>A0A6P2C6L6_9ACTN</name>
<dbReference type="Gene3D" id="3.30.70.20">
    <property type="match status" value="1"/>
</dbReference>
<evidence type="ECO:0000313" key="2">
    <source>
        <dbReference type="Proteomes" id="UP000460272"/>
    </source>
</evidence>
<reference evidence="1 2" key="1">
    <citation type="submission" date="2018-11" db="EMBL/GenBank/DDBJ databases">
        <title>Trebonia kvetii gen.nov., sp.nov., a novel acidophilic actinobacterium, and proposal of the new actinobacterial family Treboniaceae fam. nov.</title>
        <authorList>
            <person name="Rapoport D."/>
            <person name="Sagova-Mareckova M."/>
            <person name="Sedlacek I."/>
            <person name="Provaznik J."/>
            <person name="Kralova S."/>
            <person name="Pavlinic D."/>
            <person name="Benes V."/>
            <person name="Kopecky J."/>
        </authorList>
    </citation>
    <scope>NUCLEOTIDE SEQUENCE [LARGE SCALE GENOMIC DNA]</scope>
    <source>
        <strain evidence="1 2">15Tr583</strain>
    </source>
</reference>
<organism evidence="1 2">
    <name type="scientific">Trebonia kvetii</name>
    <dbReference type="NCBI Taxonomy" id="2480626"/>
    <lineage>
        <taxon>Bacteria</taxon>
        <taxon>Bacillati</taxon>
        <taxon>Actinomycetota</taxon>
        <taxon>Actinomycetes</taxon>
        <taxon>Streptosporangiales</taxon>
        <taxon>Treboniaceae</taxon>
        <taxon>Trebonia</taxon>
    </lineage>
</organism>
<accession>A0A6P2C6L6</accession>
<dbReference type="SUPFAM" id="SSF54862">
    <property type="entry name" value="4Fe-4S ferredoxins"/>
    <property type="match status" value="1"/>
</dbReference>
<proteinExistence type="predicted"/>
<gene>
    <name evidence="1" type="ORF">EAS64_01470</name>
</gene>
<comment type="caution">
    <text evidence="1">The sequence shown here is derived from an EMBL/GenBank/DDBJ whole genome shotgun (WGS) entry which is preliminary data.</text>
</comment>
<sequence length="66" mass="7127">MAEKLLVNPIDCEGHGACAELLPEAIELDEWGYPIVDPRPLPPGLERHARAAVSACPTLALRLQKA</sequence>
<dbReference type="EMBL" id="RPFW01000001">
    <property type="protein sequence ID" value="TVZ06145.1"/>
    <property type="molecule type" value="Genomic_DNA"/>
</dbReference>
<protein>
    <submittedName>
        <fullName evidence="1">Ferredoxin</fullName>
    </submittedName>
</protein>
<dbReference type="Proteomes" id="UP000460272">
    <property type="component" value="Unassembled WGS sequence"/>
</dbReference>
<dbReference type="RefSeq" id="WP_145850899.1">
    <property type="nucleotide sequence ID" value="NZ_RPFW01000001.1"/>
</dbReference>
<keyword evidence="2" id="KW-1185">Reference proteome</keyword>
<dbReference type="Pfam" id="PF13459">
    <property type="entry name" value="Fer4_15"/>
    <property type="match status" value="1"/>
</dbReference>
<dbReference type="OrthoDB" id="4741951at2"/>